<evidence type="ECO:0000259" key="6">
    <source>
        <dbReference type="PROSITE" id="PS50893"/>
    </source>
</evidence>
<keyword evidence="5" id="KW-0029">Amino-acid transport</keyword>
<dbReference type="InterPro" id="IPR027417">
    <property type="entry name" value="P-loop_NTPase"/>
</dbReference>
<dbReference type="GO" id="GO:0015658">
    <property type="term" value="F:branched-chain amino acid transmembrane transporter activity"/>
    <property type="evidence" value="ECO:0007669"/>
    <property type="project" value="TreeGrafter"/>
</dbReference>
<evidence type="ECO:0000256" key="5">
    <source>
        <dbReference type="ARBA" id="ARBA00022970"/>
    </source>
</evidence>
<evidence type="ECO:0000256" key="2">
    <source>
        <dbReference type="ARBA" id="ARBA00022448"/>
    </source>
</evidence>
<evidence type="ECO:0000313" key="8">
    <source>
        <dbReference type="Proteomes" id="UP000277424"/>
    </source>
</evidence>
<dbReference type="SUPFAM" id="SSF52540">
    <property type="entry name" value="P-loop containing nucleoside triphosphate hydrolases"/>
    <property type="match status" value="1"/>
</dbReference>
<dbReference type="GO" id="GO:0016887">
    <property type="term" value="F:ATP hydrolysis activity"/>
    <property type="evidence" value="ECO:0007669"/>
    <property type="project" value="InterPro"/>
</dbReference>
<dbReference type="Pfam" id="PF00005">
    <property type="entry name" value="ABC_tran"/>
    <property type="match status" value="1"/>
</dbReference>
<evidence type="ECO:0000313" key="7">
    <source>
        <dbReference type="EMBL" id="RKQ73052.1"/>
    </source>
</evidence>
<dbReference type="GO" id="GO:0005524">
    <property type="term" value="F:ATP binding"/>
    <property type="evidence" value="ECO:0007669"/>
    <property type="project" value="UniProtKB-KW"/>
</dbReference>
<evidence type="ECO:0000256" key="3">
    <source>
        <dbReference type="ARBA" id="ARBA00022741"/>
    </source>
</evidence>
<dbReference type="InterPro" id="IPR003593">
    <property type="entry name" value="AAA+_ATPase"/>
</dbReference>
<comment type="similarity">
    <text evidence="1">Belongs to the ABC transporter superfamily.</text>
</comment>
<evidence type="ECO:0000256" key="1">
    <source>
        <dbReference type="ARBA" id="ARBA00005417"/>
    </source>
</evidence>
<feature type="domain" description="ABC transporter" evidence="6">
    <location>
        <begin position="11"/>
        <end position="245"/>
    </location>
</feature>
<keyword evidence="2" id="KW-0813">Transport</keyword>
<accession>A0A420WQB6</accession>
<dbReference type="CDD" id="cd03224">
    <property type="entry name" value="ABC_TM1139_LivF_branched"/>
    <property type="match status" value="1"/>
</dbReference>
<dbReference type="InterPro" id="IPR003439">
    <property type="entry name" value="ABC_transporter-like_ATP-bd"/>
</dbReference>
<keyword evidence="4 7" id="KW-0067">ATP-binding</keyword>
<keyword evidence="3" id="KW-0547">Nucleotide-binding</keyword>
<dbReference type="GO" id="GO:0015807">
    <property type="term" value="P:L-amino acid transport"/>
    <property type="evidence" value="ECO:0007669"/>
    <property type="project" value="TreeGrafter"/>
</dbReference>
<dbReference type="InterPro" id="IPR052156">
    <property type="entry name" value="BCAA_Transport_ATP-bd_LivF"/>
</dbReference>
<comment type="caution">
    <text evidence="7">The sequence shown here is derived from an EMBL/GenBank/DDBJ whole genome shotgun (WGS) entry which is preliminary data.</text>
</comment>
<dbReference type="PANTHER" id="PTHR43820">
    <property type="entry name" value="HIGH-AFFINITY BRANCHED-CHAIN AMINO ACID TRANSPORT ATP-BINDING PROTEIN LIVF"/>
    <property type="match status" value="1"/>
</dbReference>
<dbReference type="EMBL" id="RBIG01000001">
    <property type="protein sequence ID" value="RKQ73052.1"/>
    <property type="molecule type" value="Genomic_DNA"/>
</dbReference>
<dbReference type="PROSITE" id="PS50893">
    <property type="entry name" value="ABC_TRANSPORTER_2"/>
    <property type="match status" value="1"/>
</dbReference>
<reference evidence="7 8" key="1">
    <citation type="submission" date="2018-10" db="EMBL/GenBank/DDBJ databases">
        <title>Comparative analysis of microorganisms from saline springs in Andes Mountain Range, Colombia.</title>
        <authorList>
            <person name="Rubin E."/>
        </authorList>
    </citation>
    <scope>NUCLEOTIDE SEQUENCE [LARGE SCALE GENOMIC DNA]</scope>
    <source>
        <strain evidence="7 8">USBA 36</strain>
    </source>
</reference>
<sequence>MTDVPKTAPLMEMRDVFVSYHGDISILNGLSLNIPEGKITGIIGPNGAGKSTALKTLYGFLKPQRGEIRLGGERIDGLEPYQFIERGIAYVPQNRSLFNDLSVEDNLRLGCWVFRKDKPRMERALERAYAQFPILKQKRKDMAGSMSGGQQRFLELARALALEPKIVMLDEPTAMIAPKLSQELYAFIKALPEQGVTVILVDQNVRQCVNVSDHVYILELGQNKADGAAADFKGDSRMREMIAEWLDYKID</sequence>
<proteinExistence type="inferred from homology"/>
<dbReference type="Proteomes" id="UP000277424">
    <property type="component" value="Unassembled WGS sequence"/>
</dbReference>
<name>A0A420WQB6_9PROT</name>
<dbReference type="AlphaFoldDB" id="A0A420WQB6"/>
<dbReference type="RefSeq" id="WP_244922213.1">
    <property type="nucleotide sequence ID" value="NZ_RBIG01000001.1"/>
</dbReference>
<gene>
    <name evidence="7" type="ORF">BCL74_0823</name>
</gene>
<dbReference type="PANTHER" id="PTHR43820:SF3">
    <property type="entry name" value="BRANCHED-CHAIN AMINO ACID TRANSPORT SYSTEM,ATP-BINDING PROTEIN"/>
    <property type="match status" value="1"/>
</dbReference>
<evidence type="ECO:0000256" key="4">
    <source>
        <dbReference type="ARBA" id="ARBA00022840"/>
    </source>
</evidence>
<protein>
    <submittedName>
        <fullName evidence="7">Branched-chain amino acid transport system ATP-binding protein</fullName>
    </submittedName>
</protein>
<dbReference type="SMART" id="SM00382">
    <property type="entry name" value="AAA"/>
    <property type="match status" value="1"/>
</dbReference>
<dbReference type="Gene3D" id="3.40.50.300">
    <property type="entry name" value="P-loop containing nucleotide triphosphate hydrolases"/>
    <property type="match status" value="1"/>
</dbReference>
<organism evidence="7 8">
    <name type="scientific">Oceanibaculum indicum</name>
    <dbReference type="NCBI Taxonomy" id="526216"/>
    <lineage>
        <taxon>Bacteria</taxon>
        <taxon>Pseudomonadati</taxon>
        <taxon>Pseudomonadota</taxon>
        <taxon>Alphaproteobacteria</taxon>
        <taxon>Rhodospirillales</taxon>
        <taxon>Oceanibaculaceae</taxon>
        <taxon>Oceanibaculum</taxon>
    </lineage>
</organism>